<dbReference type="EMBL" id="CP012034">
    <property type="protein sequence ID" value="AKP67965.1"/>
    <property type="molecule type" value="Genomic_DNA"/>
</dbReference>
<dbReference type="PROSITE" id="PS50893">
    <property type="entry name" value="ABC_TRANSPORTER_2"/>
    <property type="match status" value="1"/>
</dbReference>
<feature type="domain" description="CBS" evidence="10">
    <location>
        <begin position="321"/>
        <end position="379"/>
    </location>
</feature>
<dbReference type="InterPro" id="IPR005892">
    <property type="entry name" value="Gly-betaine_transp_ATP-bd"/>
</dbReference>
<protein>
    <recommendedName>
        <fullName evidence="8">Quaternary amine transport ATP-binding protein</fullName>
        <ecNumber evidence="8">7.6.2.9</ecNumber>
    </recommendedName>
</protein>
<dbReference type="GO" id="GO:0031460">
    <property type="term" value="P:glycine betaine transport"/>
    <property type="evidence" value="ECO:0007669"/>
    <property type="project" value="InterPro"/>
</dbReference>
<sequence>MATAKEIVSFRDVAKIYHGRAVAVSDVNITIKEGEFVCFIGTSGSGKTTTMRMINRMLEPSKGSIVFKGKNIRKYDPVKLRRTIGYVIQNNGLMPHMTIRDNITLVPKLLKWSQERMDKKATELINLAELPESYLDRYPAELSGGQQQRIGVVRALAADQDIILMDEPFGALDPITRDNLQDLVKHLQEKLGKTIVFVTHDMDEALKLATHIVIMDSGKVIQDDTPDNILQHPANDFVKNLLGEERLLQAQQNTLSVGDIMSKNPAHITLGKSLSEAIWEMSRKHVDSLLVTDDSNKLKGYIDLETINDHYSKDFSVSDIYANNLIKVREDSYLRDTSERILKQGYKYVPVVDSENTLIGIVTRASLVNVVYDAIWGKEELENPEDAKLPASISKGSENA</sequence>
<dbReference type="PANTHER" id="PTHR43117">
    <property type="entry name" value="OSMOPROTECTANT IMPORT ATP-BINDING PROTEIN OSMV"/>
    <property type="match status" value="1"/>
</dbReference>
<dbReference type="STRING" id="1007676.ABM34_10770"/>
<evidence type="ECO:0000256" key="8">
    <source>
        <dbReference type="RuleBase" id="RU369116"/>
    </source>
</evidence>
<dbReference type="FunFam" id="3.40.50.300:FF:000425">
    <property type="entry name" value="Probable ABC transporter, ATP-binding subunit"/>
    <property type="match status" value="1"/>
</dbReference>
<dbReference type="Pfam" id="PF00005">
    <property type="entry name" value="ABC_tran"/>
    <property type="match status" value="1"/>
</dbReference>
<dbReference type="Gene3D" id="3.10.580.10">
    <property type="entry name" value="CBS-domain"/>
    <property type="match status" value="1"/>
</dbReference>
<proteinExistence type="inferred from homology"/>
<dbReference type="RefSeq" id="WP_048705665.1">
    <property type="nucleotide sequence ID" value="NZ_CP012034.1"/>
</dbReference>
<dbReference type="Pfam" id="PF00571">
    <property type="entry name" value="CBS"/>
    <property type="match status" value="2"/>
</dbReference>
<dbReference type="AlphaFoldDB" id="A0A0H4R2K1"/>
<dbReference type="InterPro" id="IPR046342">
    <property type="entry name" value="CBS_dom_sf"/>
</dbReference>
<evidence type="ECO:0000256" key="3">
    <source>
        <dbReference type="ARBA" id="ARBA00022737"/>
    </source>
</evidence>
<comment type="similarity">
    <text evidence="1 8">Belongs to the ABC transporter superfamily.</text>
</comment>
<evidence type="ECO:0000259" key="10">
    <source>
        <dbReference type="PROSITE" id="PS51371"/>
    </source>
</evidence>
<dbReference type="NCBIfam" id="TIGR01186">
    <property type="entry name" value="proV"/>
    <property type="match status" value="1"/>
</dbReference>
<keyword evidence="12" id="KW-1185">Reference proteome</keyword>
<keyword evidence="3" id="KW-0677">Repeat</keyword>
<dbReference type="OrthoDB" id="9802264at2"/>
<dbReference type="PROSITE" id="PS00211">
    <property type="entry name" value="ABC_TRANSPORTER_1"/>
    <property type="match status" value="1"/>
</dbReference>
<feature type="domain" description="ABC transporter" evidence="9">
    <location>
        <begin position="8"/>
        <end position="242"/>
    </location>
</feature>
<comment type="catalytic activity">
    <reaction evidence="8">
        <text>a quaternary ammonium(out) + ATP + H2O = a quaternary ammonium(in) + ADP + phosphate + H(+)</text>
        <dbReference type="Rhea" id="RHEA:11036"/>
        <dbReference type="ChEBI" id="CHEBI:15377"/>
        <dbReference type="ChEBI" id="CHEBI:15378"/>
        <dbReference type="ChEBI" id="CHEBI:30616"/>
        <dbReference type="ChEBI" id="CHEBI:35267"/>
        <dbReference type="ChEBI" id="CHEBI:43474"/>
        <dbReference type="ChEBI" id="CHEBI:456216"/>
    </reaction>
</comment>
<dbReference type="CDD" id="cd03295">
    <property type="entry name" value="ABC_OpuCA_Osmoprotection"/>
    <property type="match status" value="1"/>
</dbReference>
<accession>A0A0H4R2K1</accession>
<organism evidence="11 12">
    <name type="scientific">Companilactobacillus ginsenosidimutans</name>
    <dbReference type="NCBI Taxonomy" id="1007676"/>
    <lineage>
        <taxon>Bacteria</taxon>
        <taxon>Bacillati</taxon>
        <taxon>Bacillota</taxon>
        <taxon>Bacilli</taxon>
        <taxon>Lactobacillales</taxon>
        <taxon>Lactobacillaceae</taxon>
        <taxon>Companilactobacillus</taxon>
    </lineage>
</organism>
<keyword evidence="8" id="KW-0997">Cell inner membrane</keyword>
<dbReference type="GO" id="GO:0005524">
    <property type="term" value="F:ATP binding"/>
    <property type="evidence" value="ECO:0007669"/>
    <property type="project" value="UniProtKB-UniRule"/>
</dbReference>
<keyword evidence="8" id="KW-0472">Membrane</keyword>
<evidence type="ECO:0000256" key="5">
    <source>
        <dbReference type="ARBA" id="ARBA00022840"/>
    </source>
</evidence>
<name>A0A0H4R2K1_9LACO</name>
<dbReference type="SUPFAM" id="SSF54631">
    <property type="entry name" value="CBS-domain pair"/>
    <property type="match status" value="1"/>
</dbReference>
<dbReference type="InterPro" id="IPR017871">
    <property type="entry name" value="ABC_transporter-like_CS"/>
</dbReference>
<dbReference type="SMART" id="SM00116">
    <property type="entry name" value="CBS"/>
    <property type="match status" value="2"/>
</dbReference>
<dbReference type="GO" id="GO:0005886">
    <property type="term" value="C:plasma membrane"/>
    <property type="evidence" value="ECO:0007669"/>
    <property type="project" value="UniProtKB-SubCell"/>
</dbReference>
<dbReference type="EC" id="7.6.2.9" evidence="8"/>
<evidence type="ECO:0000256" key="6">
    <source>
        <dbReference type="ARBA" id="ARBA00023122"/>
    </source>
</evidence>
<dbReference type="SMART" id="SM00382">
    <property type="entry name" value="AAA"/>
    <property type="match status" value="1"/>
</dbReference>
<evidence type="ECO:0000256" key="1">
    <source>
        <dbReference type="ARBA" id="ARBA00005417"/>
    </source>
</evidence>
<dbReference type="InterPro" id="IPR003593">
    <property type="entry name" value="AAA+_ATPase"/>
</dbReference>
<evidence type="ECO:0000313" key="11">
    <source>
        <dbReference type="EMBL" id="AKP67965.1"/>
    </source>
</evidence>
<dbReference type="GO" id="GO:0006865">
    <property type="term" value="P:amino acid transport"/>
    <property type="evidence" value="ECO:0007669"/>
    <property type="project" value="UniProtKB-UniRule"/>
</dbReference>
<keyword evidence="2 8" id="KW-0813">Transport</keyword>
<dbReference type="GO" id="GO:0015418">
    <property type="term" value="F:ABC-type quaternary ammonium compound transporting activity"/>
    <property type="evidence" value="ECO:0007669"/>
    <property type="project" value="UniProtKB-EC"/>
</dbReference>
<dbReference type="PATRIC" id="fig|1007676.4.peg.2181"/>
<evidence type="ECO:0000256" key="2">
    <source>
        <dbReference type="ARBA" id="ARBA00022448"/>
    </source>
</evidence>
<evidence type="ECO:0000256" key="4">
    <source>
        <dbReference type="ARBA" id="ARBA00022741"/>
    </source>
</evidence>
<dbReference type="Proteomes" id="UP000036106">
    <property type="component" value="Chromosome"/>
</dbReference>
<gene>
    <name evidence="11" type="ORF">ABM34_10770</name>
</gene>
<dbReference type="KEGG" id="lgn:ABM34_10770"/>
<dbReference type="Gene3D" id="3.40.50.300">
    <property type="entry name" value="P-loop containing nucleotide triphosphate hydrolases"/>
    <property type="match status" value="1"/>
</dbReference>
<dbReference type="InterPro" id="IPR027417">
    <property type="entry name" value="P-loop_NTPase"/>
</dbReference>
<dbReference type="GO" id="GO:0016887">
    <property type="term" value="F:ATP hydrolysis activity"/>
    <property type="evidence" value="ECO:0007669"/>
    <property type="project" value="UniProtKB-UniRule"/>
</dbReference>
<keyword evidence="6 7" id="KW-0129">CBS domain</keyword>
<keyword evidence="8" id="KW-1003">Cell membrane</keyword>
<evidence type="ECO:0000313" key="12">
    <source>
        <dbReference type="Proteomes" id="UP000036106"/>
    </source>
</evidence>
<keyword evidence="5 8" id="KW-0067">ATP-binding</keyword>
<dbReference type="PROSITE" id="PS51371">
    <property type="entry name" value="CBS"/>
    <property type="match status" value="2"/>
</dbReference>
<comment type="subcellular location">
    <subcellularLocation>
        <location evidence="8">Cell inner membrane</location>
        <topology evidence="8">Peripheral membrane protein</topology>
    </subcellularLocation>
</comment>
<reference evidence="12" key="1">
    <citation type="submission" date="2015-07" db="EMBL/GenBank/DDBJ databases">
        <title>Lactobacillus ginsenosidimutans/EMML 3141/ whole genome sequencing.</title>
        <authorList>
            <person name="Kim M.K."/>
            <person name="Im W.-T."/>
            <person name="Srinivasan S."/>
            <person name="Lee J.-J."/>
        </authorList>
    </citation>
    <scope>NUCLEOTIDE SEQUENCE [LARGE SCALE GENOMIC DNA]</scope>
    <source>
        <strain evidence="12">EMML 3041</strain>
    </source>
</reference>
<dbReference type="SUPFAM" id="SSF52540">
    <property type="entry name" value="P-loop containing nucleoside triphosphate hydrolases"/>
    <property type="match status" value="1"/>
</dbReference>
<keyword evidence="4 8" id="KW-0547">Nucleotide-binding</keyword>
<evidence type="ECO:0000256" key="7">
    <source>
        <dbReference type="PROSITE-ProRule" id="PRU00703"/>
    </source>
</evidence>
<dbReference type="InterPro" id="IPR000644">
    <property type="entry name" value="CBS_dom"/>
</dbReference>
<dbReference type="PANTHER" id="PTHR43117:SF3">
    <property type="entry name" value="CHOLINE TRANSPORT ATP-BINDING PROTEIN OPUBA"/>
    <property type="match status" value="1"/>
</dbReference>
<dbReference type="CDD" id="cd04583">
    <property type="entry name" value="CBS_pair_ABC_OpuCA_assoc"/>
    <property type="match status" value="1"/>
</dbReference>
<dbReference type="InterPro" id="IPR003439">
    <property type="entry name" value="ABC_transporter-like_ATP-bd"/>
</dbReference>
<comment type="subunit">
    <text evidence="8">The complex is probably composed of two ATP-binding proteins, two transmembrane proteins and a solute-binding protein.</text>
</comment>
<evidence type="ECO:0000259" key="9">
    <source>
        <dbReference type="PROSITE" id="PS50893"/>
    </source>
</evidence>
<feature type="domain" description="CBS" evidence="10">
    <location>
        <begin position="261"/>
        <end position="317"/>
    </location>
</feature>